<proteinExistence type="predicted"/>
<evidence type="ECO:0000313" key="2">
    <source>
        <dbReference type="Proteomes" id="UP000634136"/>
    </source>
</evidence>
<comment type="caution">
    <text evidence="1">The sequence shown here is derived from an EMBL/GenBank/DDBJ whole genome shotgun (WGS) entry which is preliminary data.</text>
</comment>
<reference evidence="1" key="1">
    <citation type="submission" date="2020-09" db="EMBL/GenBank/DDBJ databases">
        <title>Genome-Enabled Discovery of Anthraquinone Biosynthesis in Senna tora.</title>
        <authorList>
            <person name="Kang S.-H."/>
            <person name="Pandey R.P."/>
            <person name="Lee C.-M."/>
            <person name="Sim J.-S."/>
            <person name="Jeong J.-T."/>
            <person name="Choi B.-S."/>
            <person name="Jung M."/>
            <person name="Ginzburg D."/>
            <person name="Zhao K."/>
            <person name="Won S.Y."/>
            <person name="Oh T.-J."/>
            <person name="Yu Y."/>
            <person name="Kim N.-H."/>
            <person name="Lee O.R."/>
            <person name="Lee T.-H."/>
            <person name="Bashyal P."/>
            <person name="Kim T.-S."/>
            <person name="Lee W.-H."/>
            <person name="Kawkins C."/>
            <person name="Kim C.-K."/>
            <person name="Kim J.S."/>
            <person name="Ahn B.O."/>
            <person name="Rhee S.Y."/>
            <person name="Sohng J.K."/>
        </authorList>
    </citation>
    <scope>NUCLEOTIDE SEQUENCE</scope>
    <source>
        <tissue evidence="1">Leaf</tissue>
    </source>
</reference>
<gene>
    <name evidence="1" type="ORF">G2W53_028920</name>
</gene>
<evidence type="ECO:0000313" key="1">
    <source>
        <dbReference type="EMBL" id="KAF7814951.1"/>
    </source>
</evidence>
<dbReference type="Proteomes" id="UP000634136">
    <property type="component" value="Unassembled WGS sequence"/>
</dbReference>
<dbReference type="EMBL" id="JAAIUW010000009">
    <property type="protein sequence ID" value="KAF7814951.1"/>
    <property type="molecule type" value="Genomic_DNA"/>
</dbReference>
<name>A0A834T694_9FABA</name>
<sequence>MPSRFIGNPSGSNARMGLVVAWEVCQVMYKHILNGKQQLNLKRMHKFKRVVAQVSHTNACALYWKSEWI</sequence>
<accession>A0A834T694</accession>
<protein>
    <submittedName>
        <fullName evidence="1">Uncharacterized protein</fullName>
    </submittedName>
</protein>
<organism evidence="1 2">
    <name type="scientific">Senna tora</name>
    <dbReference type="NCBI Taxonomy" id="362788"/>
    <lineage>
        <taxon>Eukaryota</taxon>
        <taxon>Viridiplantae</taxon>
        <taxon>Streptophyta</taxon>
        <taxon>Embryophyta</taxon>
        <taxon>Tracheophyta</taxon>
        <taxon>Spermatophyta</taxon>
        <taxon>Magnoliopsida</taxon>
        <taxon>eudicotyledons</taxon>
        <taxon>Gunneridae</taxon>
        <taxon>Pentapetalae</taxon>
        <taxon>rosids</taxon>
        <taxon>fabids</taxon>
        <taxon>Fabales</taxon>
        <taxon>Fabaceae</taxon>
        <taxon>Caesalpinioideae</taxon>
        <taxon>Cassia clade</taxon>
        <taxon>Senna</taxon>
    </lineage>
</organism>
<keyword evidence="2" id="KW-1185">Reference proteome</keyword>
<dbReference type="AlphaFoldDB" id="A0A834T694"/>